<dbReference type="Gene3D" id="2.130.10.10">
    <property type="entry name" value="YVTN repeat-like/Quinoprotein amine dehydrogenase"/>
    <property type="match status" value="3"/>
</dbReference>
<dbReference type="SUPFAM" id="SSF50978">
    <property type="entry name" value="WD40 repeat-like"/>
    <property type="match status" value="2"/>
</dbReference>
<dbReference type="PANTHER" id="PTHR13720:SF14">
    <property type="entry name" value="CILIA- AND FLAGELLA-ASSOCIATED PROTEIN 52"/>
    <property type="match status" value="1"/>
</dbReference>
<dbReference type="Pfam" id="PF00400">
    <property type="entry name" value="WD40"/>
    <property type="match status" value="6"/>
</dbReference>
<evidence type="ECO:0000256" key="9">
    <source>
        <dbReference type="ARBA" id="ARBA00029456"/>
    </source>
</evidence>
<sequence>MMDYKGLNRTKAGSKVKESKDAIKSLDLMGVIGLNGDVPGGLCLHPDDEHMVLPLGSTVVVRHVTESKQYFLQEGGHDREVSAMALSKYGKYLASGQHSYMGFKAPIVVWNMETCEAVHKLKLHKGMVQDLSISHDEKYLVSLGGCDDNTIVVWDIETGEPLGGSSSANQTTTTVNWLAGRNDMLISAGKNANARIWTFDHANRKLTPYPISLGSMRRNFLCSCSSEDAKTVYLGTTSGDVCAIGVDSKLFKGSGPVNRRKHAFGKGIVSMVACTGKYAGNLIIGAGDGSVAMLNVNTMKVVRKVKFQGGATSIALNAAGDHFFVGTDRSNIYLVAIEDFDYELRSTCNYKEINDVAFARNYSELFATCANDVRLWNTKGKDELLRIEVPNLKCQCVTIAPDGKSIVTGWDDGKIRAFKPTSGKLMYSINDAHRDGVTAITFTNDSKRVCSGGATGDVRIWKITPQTQTMIASMKQHKGRVNSIMVDESDTNCVTAANDGSCIIWDLNQYNRESCLFATTQFKCAQYHPDQSQILTCGTDRKITFWDVVGASEIRILESSKEDINDVAITPDGEWFVSVGNDRVVRLWGYDDGVCHYVGKGHSGHITSVKISPDQKFIVTVGSEGAIFMWKIPEKCQPVVAETKRPTKTANGKKKSRK</sequence>
<dbReference type="PROSITE" id="PS00678">
    <property type="entry name" value="WD_REPEATS_1"/>
    <property type="match status" value="2"/>
</dbReference>
<gene>
    <name evidence="12" type="ORF">LGLO00237_LOCUS32995</name>
</gene>
<feature type="repeat" description="WD" evidence="11">
    <location>
        <begin position="121"/>
        <end position="164"/>
    </location>
</feature>
<reference evidence="12" key="1">
    <citation type="submission" date="2021-01" db="EMBL/GenBank/DDBJ databases">
        <authorList>
            <person name="Corre E."/>
            <person name="Pelletier E."/>
            <person name="Niang G."/>
            <person name="Scheremetjew M."/>
            <person name="Finn R."/>
            <person name="Kale V."/>
            <person name="Holt S."/>
            <person name="Cochrane G."/>
            <person name="Meng A."/>
            <person name="Brown T."/>
            <person name="Cohen L."/>
        </authorList>
    </citation>
    <scope>NUCLEOTIDE SEQUENCE</scope>
    <source>
        <strain evidence="12">CCCM811</strain>
    </source>
</reference>
<dbReference type="InterPro" id="IPR015943">
    <property type="entry name" value="WD40/YVTN_repeat-like_dom_sf"/>
</dbReference>
<evidence type="ECO:0000256" key="10">
    <source>
        <dbReference type="ARBA" id="ARBA00029552"/>
    </source>
</evidence>
<evidence type="ECO:0000256" key="3">
    <source>
        <dbReference type="ARBA" id="ARBA00022490"/>
    </source>
</evidence>
<feature type="repeat" description="WD" evidence="11">
    <location>
        <begin position="430"/>
        <end position="471"/>
    </location>
</feature>
<feature type="repeat" description="WD" evidence="11">
    <location>
        <begin position="599"/>
        <end position="632"/>
    </location>
</feature>
<dbReference type="FunFam" id="2.130.10.10:FF:001320">
    <property type="entry name" value="Predicted protein"/>
    <property type="match status" value="1"/>
</dbReference>
<dbReference type="EMBL" id="HBIV01047448">
    <property type="protein sequence ID" value="CAE0681208.1"/>
    <property type="molecule type" value="Transcribed_RNA"/>
</dbReference>
<dbReference type="GO" id="GO:0005930">
    <property type="term" value="C:axoneme"/>
    <property type="evidence" value="ECO:0007669"/>
    <property type="project" value="UniProtKB-ARBA"/>
</dbReference>
<dbReference type="AlphaFoldDB" id="A0A7S3ZEY0"/>
<evidence type="ECO:0000313" key="12">
    <source>
        <dbReference type="EMBL" id="CAE0681208.1"/>
    </source>
</evidence>
<evidence type="ECO:0000256" key="5">
    <source>
        <dbReference type="ARBA" id="ARBA00022737"/>
    </source>
</evidence>
<dbReference type="PROSITE" id="PS50082">
    <property type="entry name" value="WD_REPEATS_2"/>
    <property type="match status" value="6"/>
</dbReference>
<keyword evidence="4 11" id="KW-0853">WD repeat</keyword>
<dbReference type="SMART" id="SM00320">
    <property type="entry name" value="WD40"/>
    <property type="match status" value="11"/>
</dbReference>
<keyword evidence="7" id="KW-0969">Cilium</keyword>
<dbReference type="InterPro" id="IPR050630">
    <property type="entry name" value="WD_repeat_EMAP"/>
</dbReference>
<evidence type="ECO:0000256" key="1">
    <source>
        <dbReference type="ARBA" id="ARBA00004230"/>
    </source>
</evidence>
<feature type="repeat" description="WD" evidence="11">
    <location>
        <begin position="527"/>
        <end position="556"/>
    </location>
</feature>
<feature type="repeat" description="WD" evidence="11">
    <location>
        <begin position="474"/>
        <end position="508"/>
    </location>
</feature>
<evidence type="ECO:0000256" key="11">
    <source>
        <dbReference type="PROSITE-ProRule" id="PRU00221"/>
    </source>
</evidence>
<dbReference type="PANTHER" id="PTHR13720">
    <property type="entry name" value="WD-40 REPEAT PROTEIN"/>
    <property type="match status" value="1"/>
</dbReference>
<dbReference type="InterPro" id="IPR001680">
    <property type="entry name" value="WD40_rpt"/>
</dbReference>
<organism evidence="12">
    <name type="scientific">Lotharella globosa</name>
    <dbReference type="NCBI Taxonomy" id="91324"/>
    <lineage>
        <taxon>Eukaryota</taxon>
        <taxon>Sar</taxon>
        <taxon>Rhizaria</taxon>
        <taxon>Cercozoa</taxon>
        <taxon>Chlorarachniophyceae</taxon>
        <taxon>Lotharella</taxon>
    </lineage>
</organism>
<evidence type="ECO:0000256" key="2">
    <source>
        <dbReference type="ARBA" id="ARBA00004496"/>
    </source>
</evidence>
<comment type="similarity">
    <text evidence="9">Belongs to the CFAP52 family.</text>
</comment>
<accession>A0A7S3ZEY0</accession>
<dbReference type="InterPro" id="IPR036322">
    <property type="entry name" value="WD40_repeat_dom_sf"/>
</dbReference>
<evidence type="ECO:0000256" key="7">
    <source>
        <dbReference type="ARBA" id="ARBA00023069"/>
    </source>
</evidence>
<evidence type="ECO:0000256" key="6">
    <source>
        <dbReference type="ARBA" id="ARBA00022846"/>
    </source>
</evidence>
<proteinExistence type="inferred from homology"/>
<dbReference type="PROSITE" id="PS50294">
    <property type="entry name" value="WD_REPEATS_REGION"/>
    <property type="match status" value="3"/>
</dbReference>
<protein>
    <recommendedName>
        <fullName evidence="10">Cilia- and flagella-associated protein 52</fullName>
    </recommendedName>
</protein>
<keyword evidence="8" id="KW-0966">Cell projection</keyword>
<dbReference type="InterPro" id="IPR019775">
    <property type="entry name" value="WD40_repeat_CS"/>
</dbReference>
<dbReference type="FunFam" id="2.130.10.10:FF:000207">
    <property type="entry name" value="Cilia- and flagella-associated protein 52"/>
    <property type="match status" value="1"/>
</dbReference>
<feature type="repeat" description="WD" evidence="11">
    <location>
        <begin position="557"/>
        <end position="588"/>
    </location>
</feature>
<evidence type="ECO:0000256" key="8">
    <source>
        <dbReference type="ARBA" id="ARBA00023273"/>
    </source>
</evidence>
<dbReference type="CDD" id="cd00200">
    <property type="entry name" value="WD40"/>
    <property type="match status" value="1"/>
</dbReference>
<keyword evidence="3" id="KW-0963">Cytoplasm</keyword>
<dbReference type="GO" id="GO:0031514">
    <property type="term" value="C:motile cilium"/>
    <property type="evidence" value="ECO:0007669"/>
    <property type="project" value="UniProtKB-SubCell"/>
</dbReference>
<keyword evidence="5" id="KW-0677">Repeat</keyword>
<keyword evidence="6" id="KW-0282">Flagellum</keyword>
<comment type="subcellular location">
    <subcellularLocation>
        <location evidence="1">Cell projection</location>
        <location evidence="1">Cilium</location>
        <location evidence="1">Flagellum</location>
    </subcellularLocation>
    <subcellularLocation>
        <location evidence="2">Cytoplasm</location>
    </subcellularLocation>
</comment>
<name>A0A7S3ZEY0_9EUKA</name>
<evidence type="ECO:0000256" key="4">
    <source>
        <dbReference type="ARBA" id="ARBA00022574"/>
    </source>
</evidence>